<reference evidence="2 3" key="1">
    <citation type="journal article" date="2017" name="Mol. Biol. Evol.">
        <title>The 4-celled Tetrabaena socialis nuclear genome reveals the essential components for genetic control of cell number at the origin of multicellularity in the volvocine lineage.</title>
        <authorList>
            <person name="Featherston J."/>
            <person name="Arakaki Y."/>
            <person name="Hanschen E.R."/>
            <person name="Ferris P.J."/>
            <person name="Michod R.E."/>
            <person name="Olson B.J.S.C."/>
            <person name="Nozaki H."/>
            <person name="Durand P.M."/>
        </authorList>
    </citation>
    <scope>NUCLEOTIDE SEQUENCE [LARGE SCALE GENOMIC DNA]</scope>
    <source>
        <strain evidence="2 3">NIES-571</strain>
    </source>
</reference>
<dbReference type="Gene3D" id="3.30.70.870">
    <property type="entry name" value="Elongation Factor G (Translational Gtpase), domain 3"/>
    <property type="match status" value="2"/>
</dbReference>
<dbReference type="Proteomes" id="UP000236333">
    <property type="component" value="Unassembled WGS sequence"/>
</dbReference>
<protein>
    <submittedName>
        <fullName evidence="2">GTP-binding protein TypA/BipA</fullName>
    </submittedName>
</protein>
<dbReference type="InterPro" id="IPR042116">
    <property type="entry name" value="TypA/BipA_C"/>
</dbReference>
<dbReference type="AlphaFoldDB" id="A0A2J7ZRL1"/>
<evidence type="ECO:0000259" key="1">
    <source>
        <dbReference type="Pfam" id="PF21018"/>
    </source>
</evidence>
<evidence type="ECO:0000313" key="3">
    <source>
        <dbReference type="Proteomes" id="UP000236333"/>
    </source>
</evidence>
<evidence type="ECO:0000313" key="2">
    <source>
        <dbReference type="EMBL" id="PNH02909.1"/>
    </source>
</evidence>
<proteinExistence type="predicted"/>
<sequence length="144" mass="15520">MGRVDPPTLAMVFGPNDSPLAGRAGKALTGRAIGERLQAEAETSVSLRVQPVEAPSKRTRVSAAPPSSQVNCVKGKKLTNVRSLLAEEKVSLTAPRLMTLEDAIGYVGPDELIEVTPAAIRLRKETLDAGLRRVKNKRQQQLQL</sequence>
<dbReference type="Pfam" id="PF21018">
    <property type="entry name" value="BipA_C"/>
    <property type="match status" value="1"/>
</dbReference>
<dbReference type="InterPro" id="IPR048876">
    <property type="entry name" value="BipA_C"/>
</dbReference>
<name>A0A2J7ZRL1_9CHLO</name>
<organism evidence="2 3">
    <name type="scientific">Tetrabaena socialis</name>
    <dbReference type="NCBI Taxonomy" id="47790"/>
    <lineage>
        <taxon>Eukaryota</taxon>
        <taxon>Viridiplantae</taxon>
        <taxon>Chlorophyta</taxon>
        <taxon>core chlorophytes</taxon>
        <taxon>Chlorophyceae</taxon>
        <taxon>CS clade</taxon>
        <taxon>Chlamydomonadales</taxon>
        <taxon>Tetrabaenaceae</taxon>
        <taxon>Tetrabaena</taxon>
    </lineage>
</organism>
<feature type="domain" description="TypA/BipA C-terminal" evidence="1">
    <location>
        <begin position="69"/>
        <end position="128"/>
    </location>
</feature>
<dbReference type="Gene3D" id="2.40.50.250">
    <property type="entry name" value="bipa protein"/>
    <property type="match status" value="1"/>
</dbReference>
<gene>
    <name evidence="2" type="ORF">TSOC_011089</name>
</gene>
<dbReference type="OrthoDB" id="364892at2759"/>
<comment type="caution">
    <text evidence="2">The sequence shown here is derived from an EMBL/GenBank/DDBJ whole genome shotgun (WGS) entry which is preliminary data.</text>
</comment>
<accession>A0A2J7ZRL1</accession>
<keyword evidence="3" id="KW-1185">Reference proteome</keyword>
<dbReference type="EMBL" id="PGGS01000577">
    <property type="protein sequence ID" value="PNH02909.1"/>
    <property type="molecule type" value="Genomic_DNA"/>
</dbReference>